<keyword evidence="4" id="KW-1185">Reference proteome</keyword>
<reference evidence="2" key="1">
    <citation type="journal article" date="2014" name="Int. J. Syst. Evol. Microbiol.">
        <title>Complete genome of a new Firmicutes species belonging to the dominant human colonic microbiota ('Ruminococcus bicirculans') reveals two chromosomes and a selective capacity to utilize plant glucans.</title>
        <authorList>
            <consortium name="NISC Comparative Sequencing Program"/>
            <person name="Wegmann U."/>
            <person name="Louis P."/>
            <person name="Goesmann A."/>
            <person name="Henrissat B."/>
            <person name="Duncan S.H."/>
            <person name="Flint H.J."/>
        </authorList>
    </citation>
    <scope>NUCLEOTIDE SEQUENCE</scope>
    <source>
        <strain evidence="2">CECT 9128</strain>
    </source>
</reference>
<name>A0ABV8H8N4_9FLAO</name>
<reference evidence="4" key="2">
    <citation type="journal article" date="2019" name="Int. J. Syst. Evol. Microbiol.">
        <title>The Global Catalogue of Microorganisms (GCM) 10K type strain sequencing project: providing services to taxonomists for standard genome sequencing and annotation.</title>
        <authorList>
            <consortium name="The Broad Institute Genomics Platform"/>
            <consortium name="The Broad Institute Genome Sequencing Center for Infectious Disease"/>
            <person name="Wu L."/>
            <person name="Ma J."/>
        </authorList>
    </citation>
    <scope>NUCLEOTIDE SEQUENCE [LARGE SCALE GENOMIC DNA]</scope>
    <source>
        <strain evidence="4">CECT 9128</strain>
    </source>
</reference>
<evidence type="ECO:0000313" key="4">
    <source>
        <dbReference type="Proteomes" id="UP001595793"/>
    </source>
</evidence>
<dbReference type="EMBL" id="JBHSAS010000006">
    <property type="protein sequence ID" value="MFC4028298.1"/>
    <property type="molecule type" value="Genomic_DNA"/>
</dbReference>
<dbReference type="EMBL" id="JBHSAS010000011">
    <property type="protein sequence ID" value="MFC4028553.1"/>
    <property type="molecule type" value="Genomic_DNA"/>
</dbReference>
<reference evidence="2" key="3">
    <citation type="submission" date="2024-09" db="EMBL/GenBank/DDBJ databases">
        <authorList>
            <person name="Sun Q."/>
            <person name="Mori K."/>
        </authorList>
    </citation>
    <scope>NUCLEOTIDE SEQUENCE</scope>
    <source>
        <strain evidence="2">CECT 9128</strain>
    </source>
</reference>
<proteinExistence type="predicted"/>
<dbReference type="Proteomes" id="UP001595793">
    <property type="component" value="Unassembled WGS sequence"/>
</dbReference>
<evidence type="ECO:0000256" key="1">
    <source>
        <dbReference type="SAM" id="Phobius"/>
    </source>
</evidence>
<dbReference type="RefSeq" id="WP_290230909.1">
    <property type="nucleotide sequence ID" value="NZ_JAUFPZ010000002.1"/>
</dbReference>
<organism evidence="2 4">
    <name type="scientific">Zunongwangia endophytica</name>
    <dbReference type="NCBI Taxonomy" id="1808945"/>
    <lineage>
        <taxon>Bacteria</taxon>
        <taxon>Pseudomonadati</taxon>
        <taxon>Bacteroidota</taxon>
        <taxon>Flavobacteriia</taxon>
        <taxon>Flavobacteriales</taxon>
        <taxon>Flavobacteriaceae</taxon>
        <taxon>Zunongwangia</taxon>
    </lineage>
</organism>
<sequence length="88" mass="9643">MIISRGWGLLGLLIPITILLGGIHFFSDDGNASRTIIANSLIISGILNLFTGIIIHQKSNKNHDLFFMPLSIWGIIWIILGLFIAIGT</sequence>
<feature type="transmembrane region" description="Helical" evidence="1">
    <location>
        <begin position="32"/>
        <end position="53"/>
    </location>
</feature>
<accession>A0ABV8H8N4</accession>
<feature type="transmembrane region" description="Helical" evidence="1">
    <location>
        <begin position="7"/>
        <end position="26"/>
    </location>
</feature>
<keyword evidence="1" id="KW-1133">Transmembrane helix</keyword>
<comment type="caution">
    <text evidence="2">The sequence shown here is derived from an EMBL/GenBank/DDBJ whole genome shotgun (WGS) entry which is preliminary data.</text>
</comment>
<keyword evidence="1" id="KW-0472">Membrane</keyword>
<gene>
    <name evidence="2" type="ORF">ACFOS1_12825</name>
    <name evidence="3" type="ORF">ACFOS1_14140</name>
</gene>
<feature type="transmembrane region" description="Helical" evidence="1">
    <location>
        <begin position="65"/>
        <end position="86"/>
    </location>
</feature>
<evidence type="ECO:0000313" key="3">
    <source>
        <dbReference type="EMBL" id="MFC4028553.1"/>
    </source>
</evidence>
<protein>
    <submittedName>
        <fullName evidence="2">Uncharacterized protein</fullName>
    </submittedName>
</protein>
<keyword evidence="1" id="KW-0812">Transmembrane</keyword>
<evidence type="ECO:0000313" key="2">
    <source>
        <dbReference type="EMBL" id="MFC4028298.1"/>
    </source>
</evidence>